<accession>A0A5B2WQ66</accession>
<reference evidence="2 3" key="2">
    <citation type="submission" date="2019-09" db="EMBL/GenBank/DDBJ databases">
        <authorList>
            <person name="Jin C."/>
        </authorList>
    </citation>
    <scope>NUCLEOTIDE SEQUENCE [LARGE SCALE GENOMIC DNA]</scope>
    <source>
        <strain evidence="2 3">AN110305</strain>
    </source>
</reference>
<dbReference type="EMBL" id="VUOB01000074">
    <property type="protein sequence ID" value="KAA2252589.1"/>
    <property type="molecule type" value="Genomic_DNA"/>
</dbReference>
<comment type="caution">
    <text evidence="2">The sequence shown here is derived from an EMBL/GenBank/DDBJ whole genome shotgun (WGS) entry which is preliminary data.</text>
</comment>
<dbReference type="AlphaFoldDB" id="A0A5B2WQ66"/>
<feature type="transmembrane region" description="Helical" evidence="1">
    <location>
        <begin position="25"/>
        <end position="48"/>
    </location>
</feature>
<evidence type="ECO:0000256" key="1">
    <source>
        <dbReference type="SAM" id="Phobius"/>
    </source>
</evidence>
<organism evidence="2 3">
    <name type="scientific">Solihabitans fulvus</name>
    <dbReference type="NCBI Taxonomy" id="1892852"/>
    <lineage>
        <taxon>Bacteria</taxon>
        <taxon>Bacillati</taxon>
        <taxon>Actinomycetota</taxon>
        <taxon>Actinomycetes</taxon>
        <taxon>Pseudonocardiales</taxon>
        <taxon>Pseudonocardiaceae</taxon>
        <taxon>Solihabitans</taxon>
    </lineage>
</organism>
<keyword evidence="1" id="KW-1133">Transmembrane helix</keyword>
<gene>
    <name evidence="2" type="ORF">F0L68_35360</name>
</gene>
<dbReference type="Proteomes" id="UP000323454">
    <property type="component" value="Unassembled WGS sequence"/>
</dbReference>
<proteinExistence type="predicted"/>
<sequence>MSLDDLPPAPPVPLPARRPRRGRRVLLALGGVALVGAVVGALVLSGVFDPGPGEPGWHPIVGSDVGGDSTTGEKIGAEQQVTNTASQQITVERIRSEPPKGYVELDAGFVPANSWKWLDVFDLAPVTKPPVSIPAGHRAELWITYRASCRPAQHVSRVQMRVVLTVSMGAVRQDVEVPDTISIAVPAPDPALPPCP</sequence>
<reference evidence="2 3" key="1">
    <citation type="submission" date="2019-09" db="EMBL/GenBank/DDBJ databases">
        <title>Goodfellowia gen. nov., a new genus of the Pseudonocardineae related to Actinoalloteichus, containing Goodfellowia coeruleoviolacea gen. nov., comb. nov. gen. nov., comb. nov.</title>
        <authorList>
            <person name="Labeda D."/>
        </authorList>
    </citation>
    <scope>NUCLEOTIDE SEQUENCE [LARGE SCALE GENOMIC DNA]</scope>
    <source>
        <strain evidence="2 3">AN110305</strain>
    </source>
</reference>
<keyword evidence="1" id="KW-0812">Transmembrane</keyword>
<protein>
    <submittedName>
        <fullName evidence="2">Uncharacterized protein</fullName>
    </submittedName>
</protein>
<evidence type="ECO:0000313" key="3">
    <source>
        <dbReference type="Proteomes" id="UP000323454"/>
    </source>
</evidence>
<dbReference type="RefSeq" id="WP_149854246.1">
    <property type="nucleotide sequence ID" value="NZ_VUOB01000074.1"/>
</dbReference>
<evidence type="ECO:0000313" key="2">
    <source>
        <dbReference type="EMBL" id="KAA2252589.1"/>
    </source>
</evidence>
<keyword evidence="3" id="KW-1185">Reference proteome</keyword>
<name>A0A5B2WQ66_9PSEU</name>
<keyword evidence="1" id="KW-0472">Membrane</keyword>